<name>A0A0E9SNQ8_ANGAN</name>
<proteinExistence type="predicted"/>
<reference evidence="1" key="1">
    <citation type="submission" date="2014-11" db="EMBL/GenBank/DDBJ databases">
        <authorList>
            <person name="Amaro Gonzalez C."/>
        </authorList>
    </citation>
    <scope>NUCLEOTIDE SEQUENCE</scope>
</reference>
<evidence type="ECO:0000313" key="1">
    <source>
        <dbReference type="EMBL" id="JAH42867.1"/>
    </source>
</evidence>
<accession>A0A0E9SNQ8</accession>
<protein>
    <submittedName>
        <fullName evidence="1">Uncharacterized protein</fullName>
    </submittedName>
</protein>
<organism evidence="1">
    <name type="scientific">Anguilla anguilla</name>
    <name type="common">European freshwater eel</name>
    <name type="synonym">Muraena anguilla</name>
    <dbReference type="NCBI Taxonomy" id="7936"/>
    <lineage>
        <taxon>Eukaryota</taxon>
        <taxon>Metazoa</taxon>
        <taxon>Chordata</taxon>
        <taxon>Craniata</taxon>
        <taxon>Vertebrata</taxon>
        <taxon>Euteleostomi</taxon>
        <taxon>Actinopterygii</taxon>
        <taxon>Neopterygii</taxon>
        <taxon>Teleostei</taxon>
        <taxon>Anguilliformes</taxon>
        <taxon>Anguillidae</taxon>
        <taxon>Anguilla</taxon>
    </lineage>
</organism>
<dbReference type="EMBL" id="GBXM01065710">
    <property type="protein sequence ID" value="JAH42867.1"/>
    <property type="molecule type" value="Transcribed_RNA"/>
</dbReference>
<reference evidence="1" key="2">
    <citation type="journal article" date="2015" name="Fish Shellfish Immunol.">
        <title>Early steps in the European eel (Anguilla anguilla)-Vibrio vulnificus interaction in the gills: Role of the RtxA13 toxin.</title>
        <authorList>
            <person name="Callol A."/>
            <person name="Pajuelo D."/>
            <person name="Ebbesson L."/>
            <person name="Teles M."/>
            <person name="MacKenzie S."/>
            <person name="Amaro C."/>
        </authorList>
    </citation>
    <scope>NUCLEOTIDE SEQUENCE</scope>
</reference>
<dbReference type="AlphaFoldDB" id="A0A0E9SNQ8"/>
<sequence>MFMSNLFITFGKRCFH</sequence>